<gene>
    <name evidence="1" type="ORF">ACFO5R_21205</name>
</gene>
<dbReference type="Gene3D" id="3.40.50.10330">
    <property type="entry name" value="Probable inorganic polyphosphate/atp-NAD kinase, domain 1"/>
    <property type="match status" value="1"/>
</dbReference>
<dbReference type="EMBL" id="JBHSFA010000011">
    <property type="protein sequence ID" value="MFC4544452.1"/>
    <property type="molecule type" value="Genomic_DNA"/>
</dbReference>
<protein>
    <submittedName>
        <fullName evidence="1">NAD(+)/NADH kinase</fullName>
    </submittedName>
</protein>
<dbReference type="SUPFAM" id="SSF111331">
    <property type="entry name" value="NAD kinase/diacylglycerol kinase-like"/>
    <property type="match status" value="1"/>
</dbReference>
<comment type="caution">
    <text evidence="1">The sequence shown here is derived from an EMBL/GenBank/DDBJ whole genome shotgun (WGS) entry which is preliminary data.</text>
</comment>
<reference evidence="1 2" key="1">
    <citation type="journal article" date="2019" name="Int. J. Syst. Evol. Microbiol.">
        <title>The Global Catalogue of Microorganisms (GCM) 10K type strain sequencing project: providing services to taxonomists for standard genome sequencing and annotation.</title>
        <authorList>
            <consortium name="The Broad Institute Genomics Platform"/>
            <consortium name="The Broad Institute Genome Sequencing Center for Infectious Disease"/>
            <person name="Wu L."/>
            <person name="Ma J."/>
        </authorList>
    </citation>
    <scope>NUCLEOTIDE SEQUENCE [LARGE SCALE GENOMIC DNA]</scope>
    <source>
        <strain evidence="1 2">WLHS5</strain>
    </source>
</reference>
<dbReference type="Proteomes" id="UP001595898">
    <property type="component" value="Unassembled WGS sequence"/>
</dbReference>
<dbReference type="Pfam" id="PF01513">
    <property type="entry name" value="NAD_kinase"/>
    <property type="match status" value="1"/>
</dbReference>
<dbReference type="RefSeq" id="WP_250141185.1">
    <property type="nucleotide sequence ID" value="NZ_JALIQP010000003.1"/>
</dbReference>
<organism evidence="1 2">
    <name type="scientific">Halosolutus amylolyticus</name>
    <dbReference type="NCBI Taxonomy" id="2932267"/>
    <lineage>
        <taxon>Archaea</taxon>
        <taxon>Methanobacteriati</taxon>
        <taxon>Methanobacteriota</taxon>
        <taxon>Stenosarchaea group</taxon>
        <taxon>Halobacteria</taxon>
        <taxon>Halobacteriales</taxon>
        <taxon>Natrialbaceae</taxon>
        <taxon>Halosolutus</taxon>
    </lineage>
</organism>
<dbReference type="AlphaFoldDB" id="A0ABD5PV53"/>
<keyword evidence="1" id="KW-0418">Kinase</keyword>
<dbReference type="PANTHER" id="PTHR40697:SF3">
    <property type="entry name" value="ACETOIN CATABOLISM PROTEIN X"/>
    <property type="match status" value="1"/>
</dbReference>
<evidence type="ECO:0000313" key="1">
    <source>
        <dbReference type="EMBL" id="MFC4544452.1"/>
    </source>
</evidence>
<sequence>MSRVGLIVNPAAGRDVRRLTGGATVVDNYAKRRVAECVLDGLTATSDPPAVRLMPDRSGIADHAVAESPGAVDASVLEMPVEKSAADTRRAAARFREDGLAAVVVLGGDGTTRDVASEIGEVPVIAVSTGTNNVVPTAVDGTLAGVAAALIATAAVPAADVTTRHGMVEARVEAGTGERTLSALASAEVSSRSFVGTRALLDPTDLRGGVVSRAHPGDVGLAAVAGAFERVAPTDPGGVVLRLADPAEAPRSVRAVLAPGVTATVGIESVDRLDWDETARFDVPDGVVGADGERELELTDATVALTPVPEGPRLVDVDATLSAGADAGALVAEGTEPASTIEDYSSD</sequence>
<proteinExistence type="predicted"/>
<dbReference type="InterPro" id="IPR002504">
    <property type="entry name" value="NADK"/>
</dbReference>
<keyword evidence="2" id="KW-1185">Reference proteome</keyword>
<name>A0ABD5PV53_9EURY</name>
<dbReference type="PANTHER" id="PTHR40697">
    <property type="entry name" value="ACETOIN CATABOLISM PROTEIN X"/>
    <property type="match status" value="1"/>
</dbReference>
<dbReference type="InterPro" id="IPR016064">
    <property type="entry name" value="NAD/diacylglycerol_kinase_sf"/>
</dbReference>
<keyword evidence="1" id="KW-0808">Transferase</keyword>
<accession>A0ABD5PV53</accession>
<dbReference type="InterPro" id="IPR017438">
    <property type="entry name" value="ATP-NAD_kinase_N"/>
</dbReference>
<dbReference type="GO" id="GO:0016301">
    <property type="term" value="F:kinase activity"/>
    <property type="evidence" value="ECO:0007669"/>
    <property type="project" value="UniProtKB-KW"/>
</dbReference>
<dbReference type="InterPro" id="IPR039065">
    <property type="entry name" value="AcoX-like"/>
</dbReference>
<evidence type="ECO:0000313" key="2">
    <source>
        <dbReference type="Proteomes" id="UP001595898"/>
    </source>
</evidence>